<keyword evidence="2" id="KW-1185">Reference proteome</keyword>
<dbReference type="Proteomes" id="UP001499984">
    <property type="component" value="Unassembled WGS sequence"/>
</dbReference>
<gene>
    <name evidence="1" type="ORF">GCM10022233_69380</name>
</gene>
<comment type="caution">
    <text evidence="1">The sequence shown here is derived from an EMBL/GenBank/DDBJ whole genome shotgun (WGS) entry which is preliminary data.</text>
</comment>
<proteinExistence type="predicted"/>
<accession>A0ABP7W2H2</accession>
<protein>
    <recommendedName>
        <fullName evidence="3">DUF5667 domain-containing protein</fullName>
    </recommendedName>
</protein>
<evidence type="ECO:0000313" key="2">
    <source>
        <dbReference type="Proteomes" id="UP001499984"/>
    </source>
</evidence>
<name>A0ABP7W2H2_9ACTN</name>
<reference evidence="2" key="1">
    <citation type="journal article" date="2019" name="Int. J. Syst. Evol. Microbiol.">
        <title>The Global Catalogue of Microorganisms (GCM) 10K type strain sequencing project: providing services to taxonomists for standard genome sequencing and annotation.</title>
        <authorList>
            <consortium name="The Broad Institute Genomics Platform"/>
            <consortium name="The Broad Institute Genome Sequencing Center for Infectious Disease"/>
            <person name="Wu L."/>
            <person name="Ma J."/>
        </authorList>
    </citation>
    <scope>NUCLEOTIDE SEQUENCE [LARGE SCALE GENOMIC DNA]</scope>
    <source>
        <strain evidence="2">JCM 16925</strain>
    </source>
</reference>
<evidence type="ECO:0008006" key="3">
    <source>
        <dbReference type="Google" id="ProtNLM"/>
    </source>
</evidence>
<dbReference type="EMBL" id="BAAAZY010000024">
    <property type="protein sequence ID" value="GAA4079654.1"/>
    <property type="molecule type" value="Genomic_DNA"/>
</dbReference>
<organism evidence="1 2">
    <name type="scientific">Streptomyces shaanxiensis</name>
    <dbReference type="NCBI Taxonomy" id="653357"/>
    <lineage>
        <taxon>Bacteria</taxon>
        <taxon>Bacillati</taxon>
        <taxon>Actinomycetota</taxon>
        <taxon>Actinomycetes</taxon>
        <taxon>Kitasatosporales</taxon>
        <taxon>Streptomycetaceae</taxon>
        <taxon>Streptomyces</taxon>
    </lineage>
</organism>
<evidence type="ECO:0000313" key="1">
    <source>
        <dbReference type="EMBL" id="GAA4079654.1"/>
    </source>
</evidence>
<sequence>MLEDARQAHAAVLDRFRADATVTPPGAYRQMLERQAAEVQVSVQRIRRQERALRPRGLLSTAVGVTRSVSRGAVRAAILPLTIGTAVVRGVLPGAGPADPRRLLRNAEDEYAAAARALAASRAGEVLAEQVDDQVTADLLSSLRRQDEELLRELQATLAEHARTIAASANGFGPDESRNGGFAEMAAHTVRTSWTGVRDVAQRGVRRAWGATQGMVRDTPRTGPMAEEILGAVRREEDLPIPEFSRLSMHQIERRLRMLSQLDLTVVEGYERAHANRDRVLDAIEQLRGEQPWTGYDAMDTEDISASLQDAPSGQARQVLEYERRHRQRPEVITAAEARISG</sequence>